<comment type="catalytic activity">
    <reaction evidence="19 22">
        <text>L-seryl-[protein] + ATP = O-phospho-L-seryl-[protein] + ADP + H(+)</text>
        <dbReference type="Rhea" id="RHEA:17989"/>
        <dbReference type="Rhea" id="RHEA-COMP:9863"/>
        <dbReference type="Rhea" id="RHEA-COMP:11604"/>
        <dbReference type="ChEBI" id="CHEBI:15378"/>
        <dbReference type="ChEBI" id="CHEBI:29999"/>
        <dbReference type="ChEBI" id="CHEBI:30616"/>
        <dbReference type="ChEBI" id="CHEBI:83421"/>
        <dbReference type="ChEBI" id="CHEBI:456216"/>
        <dbReference type="EC" id="2.7.11.1"/>
    </reaction>
</comment>
<organism evidence="25 26">
    <name type="scientific">Sinanodonta woodiana</name>
    <name type="common">Chinese pond mussel</name>
    <name type="synonym">Anodonta woodiana</name>
    <dbReference type="NCBI Taxonomy" id="1069815"/>
    <lineage>
        <taxon>Eukaryota</taxon>
        <taxon>Metazoa</taxon>
        <taxon>Spiralia</taxon>
        <taxon>Lophotrochozoa</taxon>
        <taxon>Mollusca</taxon>
        <taxon>Bivalvia</taxon>
        <taxon>Autobranchia</taxon>
        <taxon>Heteroconchia</taxon>
        <taxon>Palaeoheterodonta</taxon>
        <taxon>Unionida</taxon>
        <taxon>Unionoidea</taxon>
        <taxon>Unionidae</taxon>
        <taxon>Unioninae</taxon>
        <taxon>Sinanodonta</taxon>
    </lineage>
</organism>
<keyword evidence="9" id="KW-0399">Innate immunity</keyword>
<dbReference type="GO" id="GO:0005524">
    <property type="term" value="F:ATP binding"/>
    <property type="evidence" value="ECO:0007669"/>
    <property type="project" value="UniProtKB-UniRule"/>
</dbReference>
<dbReference type="EMBL" id="JBJQND010000001">
    <property type="protein sequence ID" value="KAL3889821.1"/>
    <property type="molecule type" value="Genomic_DNA"/>
</dbReference>
<feature type="region of interest" description="Disordered" evidence="23">
    <location>
        <begin position="1"/>
        <end position="41"/>
    </location>
</feature>
<dbReference type="GO" id="GO:0005737">
    <property type="term" value="C:cytoplasm"/>
    <property type="evidence" value="ECO:0007669"/>
    <property type="project" value="UniProtKB-SubCell"/>
</dbReference>
<dbReference type="AlphaFoldDB" id="A0ABD3XUF7"/>
<feature type="region of interest" description="Disordered" evidence="23">
    <location>
        <begin position="61"/>
        <end position="80"/>
    </location>
</feature>
<evidence type="ECO:0000313" key="26">
    <source>
        <dbReference type="Proteomes" id="UP001634394"/>
    </source>
</evidence>
<evidence type="ECO:0000256" key="13">
    <source>
        <dbReference type="ARBA" id="ARBA00022777"/>
    </source>
</evidence>
<comment type="subunit">
    <text evidence="20">Interacts with CASP10. Interacts with IRF3; RIOK3 probably mediates the interaction of TBK1 with IRF3. Associated with 40S pre-ribosomal particles.</text>
</comment>
<feature type="compositionally biased region" description="Acidic residues" evidence="23">
    <location>
        <begin position="548"/>
        <end position="579"/>
    </location>
</feature>
<evidence type="ECO:0000256" key="21">
    <source>
        <dbReference type="ARBA" id="ARBA00068351"/>
    </source>
</evidence>
<dbReference type="InterPro" id="IPR011009">
    <property type="entry name" value="Kinase-like_dom_sf"/>
</dbReference>
<comment type="similarity">
    <text evidence="3 22">Belongs to the protein kinase superfamily. RIO-type Ser/Thr kinase family.</text>
</comment>
<feature type="region of interest" description="Disordered" evidence="23">
    <location>
        <begin position="544"/>
        <end position="588"/>
    </location>
</feature>
<evidence type="ECO:0000313" key="25">
    <source>
        <dbReference type="EMBL" id="KAL3889821.1"/>
    </source>
</evidence>
<dbReference type="GO" id="GO:0045087">
    <property type="term" value="P:innate immune response"/>
    <property type="evidence" value="ECO:0007669"/>
    <property type="project" value="UniProtKB-KW"/>
</dbReference>
<evidence type="ECO:0000256" key="19">
    <source>
        <dbReference type="ARBA" id="ARBA00048679"/>
    </source>
</evidence>
<evidence type="ECO:0000256" key="17">
    <source>
        <dbReference type="ARBA" id="ARBA00023118"/>
    </source>
</evidence>
<dbReference type="Gene3D" id="3.30.200.20">
    <property type="entry name" value="Phosphorylase Kinase, domain 1"/>
    <property type="match status" value="1"/>
</dbReference>
<evidence type="ECO:0000256" key="15">
    <source>
        <dbReference type="ARBA" id="ARBA00022842"/>
    </source>
</evidence>
<comment type="caution">
    <text evidence="25">The sequence shown here is derived from an EMBL/GenBank/DDBJ whole genome shotgun (WGS) entry which is preliminary data.</text>
</comment>
<keyword evidence="13 22" id="KW-0418">Kinase</keyword>
<dbReference type="Pfam" id="PF01163">
    <property type="entry name" value="RIO1"/>
    <property type="match status" value="1"/>
</dbReference>
<reference evidence="25 26" key="1">
    <citation type="submission" date="2024-11" db="EMBL/GenBank/DDBJ databases">
        <title>Chromosome-level genome assembly of the freshwater bivalve Anodonta woodiana.</title>
        <authorList>
            <person name="Chen X."/>
        </authorList>
    </citation>
    <scope>NUCLEOTIDE SEQUENCE [LARGE SCALE GENOMIC DNA]</scope>
    <source>
        <strain evidence="25">MN2024</strain>
        <tissue evidence="25">Gills</tissue>
    </source>
</reference>
<keyword evidence="12 22" id="KW-0547">Nucleotide-binding</keyword>
<proteinExistence type="inferred from homology"/>
<dbReference type="SMART" id="SM00090">
    <property type="entry name" value="RIO"/>
    <property type="match status" value="1"/>
</dbReference>
<dbReference type="SUPFAM" id="SSF56112">
    <property type="entry name" value="Protein kinase-like (PK-like)"/>
    <property type="match status" value="1"/>
</dbReference>
<keyword evidence="14" id="KW-0067">ATP-binding</keyword>
<evidence type="ECO:0000256" key="2">
    <source>
        <dbReference type="ARBA" id="ARBA00004496"/>
    </source>
</evidence>
<keyword evidence="5" id="KW-0963">Cytoplasm</keyword>
<dbReference type="Gene3D" id="1.10.510.10">
    <property type="entry name" value="Transferase(Phosphotransferase) domain 1"/>
    <property type="match status" value="1"/>
</dbReference>
<protein>
    <recommendedName>
        <fullName evidence="21 22">Serine/threonine-protein kinase RIO3</fullName>
        <ecNumber evidence="4 22">2.7.11.1</ecNumber>
    </recommendedName>
</protein>
<keyword evidence="16" id="KW-0391">Immunity</keyword>
<dbReference type="EC" id="2.7.11.1" evidence="4 22"/>
<evidence type="ECO:0000256" key="4">
    <source>
        <dbReference type="ARBA" id="ARBA00012513"/>
    </source>
</evidence>
<evidence type="ECO:0000256" key="3">
    <source>
        <dbReference type="ARBA" id="ARBA00009196"/>
    </source>
</evidence>
<evidence type="ECO:0000256" key="1">
    <source>
        <dbReference type="ARBA" id="ARBA00001946"/>
    </source>
</evidence>
<evidence type="ECO:0000256" key="20">
    <source>
        <dbReference type="ARBA" id="ARBA00064322"/>
    </source>
</evidence>
<feature type="region of interest" description="Disordered" evidence="23">
    <location>
        <begin position="229"/>
        <end position="255"/>
    </location>
</feature>
<comment type="catalytic activity">
    <reaction evidence="18 22">
        <text>L-threonyl-[protein] + ATP = O-phospho-L-threonyl-[protein] + ADP + H(+)</text>
        <dbReference type="Rhea" id="RHEA:46608"/>
        <dbReference type="Rhea" id="RHEA-COMP:11060"/>
        <dbReference type="Rhea" id="RHEA-COMP:11605"/>
        <dbReference type="ChEBI" id="CHEBI:15378"/>
        <dbReference type="ChEBI" id="CHEBI:30013"/>
        <dbReference type="ChEBI" id="CHEBI:30616"/>
        <dbReference type="ChEBI" id="CHEBI:61977"/>
        <dbReference type="ChEBI" id="CHEBI:456216"/>
        <dbReference type="EC" id="2.7.11.1"/>
    </reaction>
</comment>
<dbReference type="CDD" id="cd05146">
    <property type="entry name" value="RIO3_euk"/>
    <property type="match status" value="1"/>
</dbReference>
<evidence type="ECO:0000256" key="5">
    <source>
        <dbReference type="ARBA" id="ARBA00022490"/>
    </source>
</evidence>
<dbReference type="InterPro" id="IPR000687">
    <property type="entry name" value="RIO_kinase"/>
</dbReference>
<dbReference type="EMBL" id="JBJQND010000001">
    <property type="protein sequence ID" value="KAL3889820.1"/>
    <property type="molecule type" value="Genomic_DNA"/>
</dbReference>
<dbReference type="InterPro" id="IPR018934">
    <property type="entry name" value="RIO_dom"/>
</dbReference>
<evidence type="ECO:0000256" key="9">
    <source>
        <dbReference type="ARBA" id="ARBA00022588"/>
    </source>
</evidence>
<keyword evidence="15 22" id="KW-0460">Magnesium</keyword>
<keyword evidence="6" id="KW-0690">Ribosome biogenesis</keyword>
<keyword evidence="7 22" id="KW-0723">Serine/threonine-protein kinase</keyword>
<dbReference type="InterPro" id="IPR051272">
    <property type="entry name" value="RIO-type_Ser/Thr_kinase"/>
</dbReference>
<evidence type="ECO:0000256" key="14">
    <source>
        <dbReference type="ARBA" id="ARBA00022840"/>
    </source>
</evidence>
<keyword evidence="10 22" id="KW-0808">Transferase</keyword>
<dbReference type="InterPro" id="IPR017406">
    <property type="entry name" value="Ser/Thr_kinase_Rio3"/>
</dbReference>
<evidence type="ECO:0000256" key="7">
    <source>
        <dbReference type="ARBA" id="ARBA00022527"/>
    </source>
</evidence>
<evidence type="ECO:0000256" key="22">
    <source>
        <dbReference type="PIRNR" id="PIRNR038146"/>
    </source>
</evidence>
<sequence length="588" mass="67458">MEGITVEHPLPEITGLPSTNPWGAKPSPLVNKPSPWGKSSTCNVSPPVFSLEDVMSEQLADELQSKEDNQLHGQNTSSDTMIEPSLEDLIASAGVDQDTSNDELLARLLQIELDREHDKQLQAEIKKFNGQNKVSISFENYRLVHPVHRDENEEFPDFDEGYEDQSEWAKETTKTVVSGKGKQITTKHDAVTCGRRNASKIMEFPPEFESGDGEGMDIRLPNHVYNKLKRHSEAESKRSQKLHEKKEHSTAEHAMDPRTRMLLYKLVNTGILESISGSISTGKESVVFHAFGGSLKDIDLSKECAIKVFKTTLNEFRTREKYVHGDHRFSKDDYKKQNSRKIIKIWAEKETANLNRMKKFQIPCPTVQLLRKHILVLSFIGCDQRPAPKLKDAHLSVADTQIAYEQTLEILKKMYRECGLVHADLSEYNMLWHDDQVWIIDVSQAVEITHPKALEFLFRDCTNVSRFFQKQGAHDVLSAERIFNMVTGLNLQGEGADFIAQVQKYDKEKSEELLAHQVTQKEYAFDFFFEKSLKDREAILQEMGFSDSAEEEVDEEEEERVQEEEEEEVEEEEEEELEEEHANIQVKQ</sequence>
<dbReference type="GO" id="GO:0046872">
    <property type="term" value="F:metal ion binding"/>
    <property type="evidence" value="ECO:0007669"/>
    <property type="project" value="UniProtKB-UniRule"/>
</dbReference>
<dbReference type="PROSITE" id="PS01245">
    <property type="entry name" value="RIO1"/>
    <property type="match status" value="1"/>
</dbReference>
<dbReference type="FunFam" id="1.10.510.10:FF:000254">
    <property type="entry name" value="Serine/threonine-protein kinase RIO3"/>
    <property type="match status" value="1"/>
</dbReference>
<name>A0ABD3XUF7_SINWO</name>
<comment type="subcellular location">
    <subcellularLocation>
        <location evidence="2">Cytoplasm</location>
    </subcellularLocation>
</comment>
<evidence type="ECO:0000256" key="16">
    <source>
        <dbReference type="ARBA" id="ARBA00022859"/>
    </source>
</evidence>
<evidence type="ECO:0000256" key="18">
    <source>
        <dbReference type="ARBA" id="ARBA00047899"/>
    </source>
</evidence>
<dbReference type="FunFam" id="3.30.200.20:FF:000200">
    <property type="entry name" value="Serine/threonine-protein kinase RIO3"/>
    <property type="match status" value="1"/>
</dbReference>
<evidence type="ECO:0000256" key="23">
    <source>
        <dbReference type="SAM" id="MobiDB-lite"/>
    </source>
</evidence>
<evidence type="ECO:0000256" key="12">
    <source>
        <dbReference type="ARBA" id="ARBA00022741"/>
    </source>
</evidence>
<keyword evidence="8" id="KW-0597">Phosphoprotein</keyword>
<gene>
    <name evidence="25" type="ORF">ACJMK2_002148</name>
</gene>
<dbReference type="GO" id="GO:0042254">
    <property type="term" value="P:ribosome biogenesis"/>
    <property type="evidence" value="ECO:0007669"/>
    <property type="project" value="UniProtKB-KW"/>
</dbReference>
<dbReference type="PANTHER" id="PTHR45723">
    <property type="entry name" value="SERINE/THREONINE-PROTEIN KINASE RIO1"/>
    <property type="match status" value="1"/>
</dbReference>
<feature type="compositionally biased region" description="Polar residues" evidence="23">
    <location>
        <begin position="71"/>
        <end position="80"/>
    </location>
</feature>
<dbReference type="Proteomes" id="UP001634394">
    <property type="component" value="Unassembled WGS sequence"/>
</dbReference>
<evidence type="ECO:0000256" key="8">
    <source>
        <dbReference type="ARBA" id="ARBA00022553"/>
    </source>
</evidence>
<evidence type="ECO:0000256" key="11">
    <source>
        <dbReference type="ARBA" id="ARBA00022723"/>
    </source>
</evidence>
<keyword evidence="17" id="KW-0051">Antiviral defense</keyword>
<feature type="compositionally biased region" description="Basic and acidic residues" evidence="23">
    <location>
        <begin position="231"/>
        <end position="255"/>
    </location>
</feature>
<feature type="domain" description="RIO kinase" evidence="24">
    <location>
        <begin position="244"/>
        <end position="488"/>
    </location>
</feature>
<dbReference type="GO" id="GO:0051607">
    <property type="term" value="P:defense response to virus"/>
    <property type="evidence" value="ECO:0007669"/>
    <property type="project" value="UniProtKB-KW"/>
</dbReference>
<dbReference type="InterPro" id="IPR018935">
    <property type="entry name" value="RIO_kinase_CS"/>
</dbReference>
<accession>A0ABD3XUF7</accession>
<keyword evidence="11 22" id="KW-0479">Metal-binding</keyword>
<comment type="cofactor">
    <cofactor evidence="1 22">
        <name>Mg(2+)</name>
        <dbReference type="ChEBI" id="CHEBI:18420"/>
    </cofactor>
</comment>
<evidence type="ECO:0000256" key="6">
    <source>
        <dbReference type="ARBA" id="ARBA00022517"/>
    </source>
</evidence>
<keyword evidence="26" id="KW-1185">Reference proteome</keyword>
<dbReference type="PIRSF" id="PIRSF038146">
    <property type="entry name" value="Ser/Thr_PK_RIO3"/>
    <property type="match status" value="1"/>
</dbReference>
<evidence type="ECO:0000256" key="10">
    <source>
        <dbReference type="ARBA" id="ARBA00022679"/>
    </source>
</evidence>
<evidence type="ECO:0000259" key="24">
    <source>
        <dbReference type="SMART" id="SM00090"/>
    </source>
</evidence>
<dbReference type="GO" id="GO:0004674">
    <property type="term" value="F:protein serine/threonine kinase activity"/>
    <property type="evidence" value="ECO:0007669"/>
    <property type="project" value="UniProtKB-UniRule"/>
</dbReference>